<organism evidence="2 3">
    <name type="scientific">Corynespora cassiicola Philippines</name>
    <dbReference type="NCBI Taxonomy" id="1448308"/>
    <lineage>
        <taxon>Eukaryota</taxon>
        <taxon>Fungi</taxon>
        <taxon>Dikarya</taxon>
        <taxon>Ascomycota</taxon>
        <taxon>Pezizomycotina</taxon>
        <taxon>Dothideomycetes</taxon>
        <taxon>Pleosporomycetidae</taxon>
        <taxon>Pleosporales</taxon>
        <taxon>Corynesporascaceae</taxon>
        <taxon>Corynespora</taxon>
    </lineage>
</organism>
<sequence>MSIPNLAYMCRRRAQRLESRGKGRSTPIITQRPLPRPDAGWGTQLRGWPPLFRP</sequence>
<evidence type="ECO:0000313" key="2">
    <source>
        <dbReference type="EMBL" id="PSN67246.1"/>
    </source>
</evidence>
<evidence type="ECO:0000313" key="3">
    <source>
        <dbReference type="Proteomes" id="UP000240883"/>
    </source>
</evidence>
<feature type="region of interest" description="Disordered" evidence="1">
    <location>
        <begin position="16"/>
        <end position="54"/>
    </location>
</feature>
<evidence type="ECO:0000256" key="1">
    <source>
        <dbReference type="SAM" id="MobiDB-lite"/>
    </source>
</evidence>
<keyword evidence="3" id="KW-1185">Reference proteome</keyword>
<dbReference type="AlphaFoldDB" id="A0A2T2NPR3"/>
<dbReference type="EMBL" id="KZ678135">
    <property type="protein sequence ID" value="PSN67246.1"/>
    <property type="molecule type" value="Genomic_DNA"/>
</dbReference>
<gene>
    <name evidence="2" type="ORF">BS50DRAFT_573969</name>
</gene>
<protein>
    <submittedName>
        <fullName evidence="2">Uncharacterized protein</fullName>
    </submittedName>
</protein>
<dbReference type="Proteomes" id="UP000240883">
    <property type="component" value="Unassembled WGS sequence"/>
</dbReference>
<reference evidence="2 3" key="1">
    <citation type="journal article" date="2018" name="Front. Microbiol.">
        <title>Genome-Wide Analysis of Corynespora cassiicola Leaf Fall Disease Putative Effectors.</title>
        <authorList>
            <person name="Lopez D."/>
            <person name="Ribeiro S."/>
            <person name="Label P."/>
            <person name="Fumanal B."/>
            <person name="Venisse J.S."/>
            <person name="Kohler A."/>
            <person name="de Oliveira R.R."/>
            <person name="Labutti K."/>
            <person name="Lipzen A."/>
            <person name="Lail K."/>
            <person name="Bauer D."/>
            <person name="Ohm R.A."/>
            <person name="Barry K.W."/>
            <person name="Spatafora J."/>
            <person name="Grigoriev I.V."/>
            <person name="Martin F.M."/>
            <person name="Pujade-Renaud V."/>
        </authorList>
    </citation>
    <scope>NUCLEOTIDE SEQUENCE [LARGE SCALE GENOMIC DNA]</scope>
    <source>
        <strain evidence="2 3">Philippines</strain>
    </source>
</reference>
<proteinExistence type="predicted"/>
<accession>A0A2T2NPR3</accession>
<name>A0A2T2NPR3_CORCC</name>